<evidence type="ECO:0000259" key="7">
    <source>
        <dbReference type="Pfam" id="PF17287"/>
    </source>
</evidence>
<evidence type="ECO:0000256" key="2">
    <source>
        <dbReference type="ARBA" id="ARBA00022692"/>
    </source>
</evidence>
<dbReference type="SUPFAM" id="SSF56935">
    <property type="entry name" value="Porins"/>
    <property type="match status" value="1"/>
</dbReference>
<dbReference type="Pfam" id="PF08479">
    <property type="entry name" value="POTRA_2"/>
    <property type="match status" value="1"/>
</dbReference>
<feature type="compositionally biased region" description="Basic and acidic residues" evidence="4">
    <location>
        <begin position="29"/>
        <end position="51"/>
    </location>
</feature>
<dbReference type="InterPro" id="IPR005565">
    <property type="entry name" value="Hemolysn_activator_HlyB_C"/>
</dbReference>
<evidence type="ECO:0000259" key="5">
    <source>
        <dbReference type="Pfam" id="PF03865"/>
    </source>
</evidence>
<evidence type="ECO:0008006" key="10">
    <source>
        <dbReference type="Google" id="ProtNLM"/>
    </source>
</evidence>
<dbReference type="EMBL" id="CP084930">
    <property type="protein sequence ID" value="USI73481.1"/>
    <property type="molecule type" value="Genomic_DNA"/>
</dbReference>
<dbReference type="Proteomes" id="UP001056937">
    <property type="component" value="Chromosome 1"/>
</dbReference>
<keyword evidence="2" id="KW-0812">Transmembrane</keyword>
<evidence type="ECO:0000256" key="3">
    <source>
        <dbReference type="ARBA" id="ARBA00023237"/>
    </source>
</evidence>
<feature type="domain" description="ShlB POTRA" evidence="7">
    <location>
        <begin position="141"/>
        <end position="195"/>
    </location>
</feature>
<keyword evidence="1" id="KW-0472">Membrane</keyword>
<evidence type="ECO:0000259" key="6">
    <source>
        <dbReference type="Pfam" id="PF08479"/>
    </source>
</evidence>
<dbReference type="PIRSF" id="PIRSF029745">
    <property type="entry name" value="FhaC"/>
    <property type="match status" value="1"/>
</dbReference>
<organism evidence="8 9">
    <name type="scientific">Sphingomonas morindae</name>
    <dbReference type="NCBI Taxonomy" id="1541170"/>
    <lineage>
        <taxon>Bacteria</taxon>
        <taxon>Pseudomonadati</taxon>
        <taxon>Pseudomonadota</taxon>
        <taxon>Alphaproteobacteria</taxon>
        <taxon>Sphingomonadales</taxon>
        <taxon>Sphingomonadaceae</taxon>
        <taxon>Sphingomonas</taxon>
    </lineage>
</organism>
<dbReference type="RefSeq" id="WP_252167291.1">
    <property type="nucleotide sequence ID" value="NZ_CP084930.1"/>
</dbReference>
<dbReference type="InterPro" id="IPR013686">
    <property type="entry name" value="Polypept-transport_assoc_ShlB"/>
</dbReference>
<dbReference type="PANTHER" id="PTHR34597">
    <property type="entry name" value="SLR1661 PROTEIN"/>
    <property type="match status" value="1"/>
</dbReference>
<evidence type="ECO:0000256" key="4">
    <source>
        <dbReference type="SAM" id="MobiDB-lite"/>
    </source>
</evidence>
<accession>A0ABY4X981</accession>
<gene>
    <name evidence="8" type="ORF">LHA26_03085</name>
</gene>
<dbReference type="PANTHER" id="PTHR34597:SF3">
    <property type="entry name" value="OUTER MEMBRANE TRANSPORTER CDIB"/>
    <property type="match status" value="1"/>
</dbReference>
<dbReference type="Pfam" id="PF17287">
    <property type="entry name" value="POTRA_3"/>
    <property type="match status" value="1"/>
</dbReference>
<feature type="domain" description="Haemolysin activator HlyB C-terminal" evidence="5">
    <location>
        <begin position="200"/>
        <end position="519"/>
    </location>
</feature>
<dbReference type="InterPro" id="IPR027282">
    <property type="entry name" value="TPS"/>
</dbReference>
<dbReference type="Gene3D" id="3.10.20.310">
    <property type="entry name" value="membrane protein fhac"/>
    <property type="match status" value="1"/>
</dbReference>
<proteinExistence type="predicted"/>
<evidence type="ECO:0000313" key="8">
    <source>
        <dbReference type="EMBL" id="USI73481.1"/>
    </source>
</evidence>
<evidence type="ECO:0000313" key="9">
    <source>
        <dbReference type="Proteomes" id="UP001056937"/>
    </source>
</evidence>
<dbReference type="InterPro" id="IPR035251">
    <property type="entry name" value="ShlB_POTRA"/>
</dbReference>
<name>A0ABY4X981_9SPHN</name>
<keyword evidence="9" id="KW-1185">Reference proteome</keyword>
<reference evidence="8" key="1">
    <citation type="journal article" date="2022" name="Toxins">
        <title>Genomic Analysis of Sphingopyxis sp. USTB-05 for Biodegrading Cyanobacterial Hepatotoxins.</title>
        <authorList>
            <person name="Liu C."/>
            <person name="Xu Q."/>
            <person name="Zhao Z."/>
            <person name="Zhang H."/>
            <person name="Liu X."/>
            <person name="Yin C."/>
            <person name="Liu Y."/>
            <person name="Yan H."/>
        </authorList>
    </citation>
    <scope>NUCLEOTIDE SEQUENCE</scope>
    <source>
        <strain evidence="8">NBD5</strain>
    </source>
</reference>
<keyword evidence="3" id="KW-0998">Cell outer membrane</keyword>
<feature type="region of interest" description="Disordered" evidence="4">
    <location>
        <begin position="1"/>
        <end position="61"/>
    </location>
</feature>
<sequence>MPPQRASAQLAGPADRDAERILEQQQQQARDRAEQFEQSRRRPPHGDEARAPEPASPESGGCAAIREVRLAGGGRYPVDGFATVLAPLRGSCIGIGAIDAALRAITDRYVRDGFVTSRAVVGPQDLKSGILTIFLVEGRVGGVEASGEGKRYGRGELAAAFPVGRGDRLSLRALEQGVDQLARMAKGDPKIDIAPGDAPGTSRVLVHRQPLSRWIRPAILINNDGPASTGRWQTSASLDLDSPLGLADSWSFYYQGAASKDRTRRARAYGGFAALPRGWWTLTLSAGFSSYQSVLAGNGLRFATHGRTSSGSAAIDRMLFRDARNKLSLSLGLSLLDTRNFVQGIALRTSSYRVVSAAADLRWQRRLAKTQLSLAGGYDQGLGVLGAHSVDTGPGGATGRYHRLTFDAAVQSPFALGPTRLSNTVLLRGQWAFDAVFPATRFSLGGSATVRGFRDDGISGRSGAAIREQLGFGIVDLAKAQPALATSVSGYFAYDLGAIVPAGGDPFERGLLQSGSAGLMIRGRHLQAELTLAVPVTAPAWVRHPRALFSSSIRILL</sequence>
<evidence type="ECO:0000256" key="1">
    <source>
        <dbReference type="ARBA" id="ARBA00022452"/>
    </source>
</evidence>
<keyword evidence="1" id="KW-1134">Transmembrane beta strand</keyword>
<feature type="domain" description="Polypeptide-transport-associated ShlB-type" evidence="6">
    <location>
        <begin position="64"/>
        <end position="138"/>
    </location>
</feature>
<dbReference type="Pfam" id="PF03865">
    <property type="entry name" value="ShlB"/>
    <property type="match status" value="1"/>
</dbReference>
<dbReference type="InterPro" id="IPR051544">
    <property type="entry name" value="TPS_OM_transporter"/>
</dbReference>
<dbReference type="Gene3D" id="2.40.160.50">
    <property type="entry name" value="membrane protein fhac: a member of the omp85/tpsb transporter family"/>
    <property type="match status" value="1"/>
</dbReference>
<protein>
    <recommendedName>
        <fullName evidence="10">ShlB/FhaC/HecB family hemolysin secretion/activation protein</fullName>
    </recommendedName>
</protein>